<evidence type="ECO:0000256" key="1">
    <source>
        <dbReference type="SAM" id="MobiDB-lite"/>
    </source>
</evidence>
<sequence length="433" mass="47654">MDDGSASATQRLLTTLAAANENETGTDQTHTVSFDGLQVTRDADDTFTLTIDAADIAHAGLDADALESLLAGEESALESGGVAAYVTNWHYWQETVGGEGTARRAFLRWCEHAPLSNSLGTHTGVEAGNTGGEADGDEQGQDRTLPVPDRYAALQDGIDREWGQLCITARFADVDQPDGERVYDLWHVADAGTDIADLTVYDDPREAREIATYDEDGRYRPLKTAPTLETGWAFTGLSGEELVDAVGFFYPATIANWHREREGNLDVDHWAETADRQSGIYEVVSELPHDAVGWMAEACCVDSQCLRRREWEYEDGDELDADGGDGPFPCREPCSLVVAAARKWAIAESESERTYELELTPTERNQLEELIDAVADDRTDEIREADVNDGANRYRARYLRAKRFSDEGKLEMREQSESESGSESASEVESESG</sequence>
<dbReference type="InterPro" id="IPR041181">
    <property type="entry name" value="DR2241_middle"/>
</dbReference>
<feature type="region of interest" description="Disordered" evidence="1">
    <location>
        <begin position="407"/>
        <end position="433"/>
    </location>
</feature>
<dbReference type="Proteomes" id="UP000011519">
    <property type="component" value="Unassembled WGS sequence"/>
</dbReference>
<dbReference type="Pfam" id="PF18069">
    <property type="entry name" value="DR2241"/>
    <property type="match status" value="1"/>
</dbReference>
<keyword evidence="6" id="KW-1185">Reference proteome</keyword>
<dbReference type="Gene3D" id="3.30.1360.190">
    <property type="match status" value="1"/>
</dbReference>
<feature type="domain" description="DUF7348" evidence="4">
    <location>
        <begin position="27"/>
        <end position="97"/>
    </location>
</feature>
<dbReference type="Gene3D" id="3.30.70.2320">
    <property type="match status" value="1"/>
</dbReference>
<proteinExistence type="predicted"/>
<dbReference type="Pfam" id="PF24039">
    <property type="entry name" value="DUF7348"/>
    <property type="match status" value="1"/>
</dbReference>
<dbReference type="AlphaFoldDB" id="L9ZMT8"/>
<dbReference type="PATRIC" id="fig|1227493.4.peg.3479"/>
<protein>
    <submittedName>
        <fullName evidence="5">Uncharacterized protein</fullName>
    </submittedName>
</protein>
<evidence type="ECO:0000259" key="4">
    <source>
        <dbReference type="Pfam" id="PF24039"/>
    </source>
</evidence>
<dbReference type="RefSeq" id="WP_006654593.1">
    <property type="nucleotide sequence ID" value="NZ_AOIM01000041.1"/>
</dbReference>
<feature type="compositionally biased region" description="Basic and acidic residues" evidence="1">
    <location>
        <begin position="407"/>
        <end position="416"/>
    </location>
</feature>
<gene>
    <name evidence="5" type="ORF">C483_17283</name>
</gene>
<evidence type="ECO:0000313" key="6">
    <source>
        <dbReference type="Proteomes" id="UP000011519"/>
    </source>
</evidence>
<dbReference type="EMBL" id="AOIM01000041">
    <property type="protein sequence ID" value="ELY87674.1"/>
    <property type="molecule type" value="Genomic_DNA"/>
</dbReference>
<dbReference type="Pfam" id="PF18009">
    <property type="entry name" value="Fer4_23"/>
    <property type="match status" value="1"/>
</dbReference>
<feature type="domain" description="DR2241 4Fe-4S iron-sulfur cluster binding" evidence="2">
    <location>
        <begin position="262"/>
        <end position="343"/>
    </location>
</feature>
<evidence type="ECO:0000313" key="5">
    <source>
        <dbReference type="EMBL" id="ELY87674.1"/>
    </source>
</evidence>
<reference evidence="5 6" key="1">
    <citation type="journal article" date="2014" name="PLoS Genet.">
        <title>Phylogenetically driven sequencing of extremely halophilic archaea reveals strategies for static and dynamic osmo-response.</title>
        <authorList>
            <person name="Becker E.A."/>
            <person name="Seitzer P.M."/>
            <person name="Tritt A."/>
            <person name="Larsen D."/>
            <person name="Krusor M."/>
            <person name="Yao A.I."/>
            <person name="Wu D."/>
            <person name="Madern D."/>
            <person name="Eisen J.A."/>
            <person name="Darling A.E."/>
            <person name="Facciotti M.T."/>
        </authorList>
    </citation>
    <scope>NUCLEOTIDE SEQUENCE [LARGE SCALE GENOMIC DNA]</scope>
    <source>
        <strain evidence="5 6">JCM 10989</strain>
    </source>
</reference>
<dbReference type="InterPro" id="IPR055772">
    <property type="entry name" value="DUF7348"/>
</dbReference>
<dbReference type="STRING" id="1227493.C483_17283"/>
<feature type="region of interest" description="Disordered" evidence="1">
    <location>
        <begin position="120"/>
        <end position="144"/>
    </location>
</feature>
<comment type="caution">
    <text evidence="5">The sequence shown here is derived from an EMBL/GenBank/DDBJ whole genome shotgun (WGS) entry which is preliminary data.</text>
</comment>
<evidence type="ECO:0000259" key="3">
    <source>
        <dbReference type="Pfam" id="PF18069"/>
    </source>
</evidence>
<evidence type="ECO:0000259" key="2">
    <source>
        <dbReference type="Pfam" id="PF18009"/>
    </source>
</evidence>
<organism evidence="5 6">
    <name type="scientific">Natrialba hulunbeirensis JCM 10989</name>
    <dbReference type="NCBI Taxonomy" id="1227493"/>
    <lineage>
        <taxon>Archaea</taxon>
        <taxon>Methanobacteriati</taxon>
        <taxon>Methanobacteriota</taxon>
        <taxon>Stenosarchaea group</taxon>
        <taxon>Halobacteria</taxon>
        <taxon>Halobacteriales</taxon>
        <taxon>Natrialbaceae</taxon>
        <taxon>Natrialba</taxon>
    </lineage>
</organism>
<name>L9ZMT8_9EURY</name>
<dbReference type="OrthoDB" id="194676at2157"/>
<accession>L9ZMT8</accession>
<feature type="domain" description="DR2241 stabilising" evidence="3">
    <location>
        <begin position="147"/>
        <end position="261"/>
    </location>
</feature>
<dbReference type="InterPro" id="IPR041346">
    <property type="entry name" value="DR2241_Fer4"/>
</dbReference>